<gene>
    <name evidence="1" type="ORF">CRV2_00017033</name>
</gene>
<accession>A0ACA9UJE6</accession>
<proteinExistence type="predicted"/>
<reference evidence="1" key="1">
    <citation type="submission" date="2020-04" db="EMBL/GenBank/DDBJ databases">
        <authorList>
            <person name="Broberg M."/>
        </authorList>
    </citation>
    <scope>NUCLEOTIDE SEQUENCE</scope>
</reference>
<name>A0ACA9UJE6_BIOOC</name>
<sequence>MDQSGPRHFRRPNGRPAACDPCRARKVACDHTRPICKRCLRGRQGGSKCVYSESALPSSSVSTSPAQQVASARPKPAFKVAPPGIRRPQRRRAPVRRGYLGFTSFSSVLEETVQSLSMVNGSTPDYSQHTAGPRVVQGEVRFSDLPLPLQEMAMYVLSCLPGQPNAHMAFNKTPHKIQDHFYLGVDRVSESVTEIFATLAKHDERATLEAVAEFLCANTALPLPDVHTSAIDHIEQFTGQNLRWESLGLLWAHLERVGDLINAMRTRRVVWLDDRPDHEASQTCLTYCVELSKYFSAGNDLLLDISRRQGTLLSIFDGDANLSCAYVTGATASMLSYLGLHVLKNPDGYQPSSCSENKRRLFAQVFSGDKLSVAFTGRPPLISRRYCSTSLLLDLPDEVLSLDQETITRAAESLDSKGWNTDGAVYSATVIRARYICAVVRDELLEMALVPDQDIPREQILFVDPLAKQSMIAVREKQIAVFADFPPALHFYPSNLADASVATPVLHSRLMIKLEHLQNLFFADRLLRLSPSSHDMGDIVLTSFDLLSVALLFWTHKDRFAATSQHFEWLVIAYAVPAGGILCQELLQPSFNGTHPSDPRVSRSSIVQKLSLLVGFLDWVHPSAANGDMCVDCKVIIERVLNEHLNAAERVESDGPGWLAKEMEWEGFQTQLDFNLELLDTFDWLRTDGS</sequence>
<protein>
    <submittedName>
        <fullName evidence="1">Uncharacterized protein</fullName>
    </submittedName>
</protein>
<evidence type="ECO:0000313" key="2">
    <source>
        <dbReference type="Proteomes" id="UP000836387"/>
    </source>
</evidence>
<evidence type="ECO:0000313" key="1">
    <source>
        <dbReference type="EMBL" id="CAG9952548.1"/>
    </source>
</evidence>
<organism evidence="1 2">
    <name type="scientific">Clonostachys rosea f. rosea IK726</name>
    <dbReference type="NCBI Taxonomy" id="1349383"/>
    <lineage>
        <taxon>Eukaryota</taxon>
        <taxon>Fungi</taxon>
        <taxon>Dikarya</taxon>
        <taxon>Ascomycota</taxon>
        <taxon>Pezizomycotina</taxon>
        <taxon>Sordariomycetes</taxon>
        <taxon>Hypocreomycetidae</taxon>
        <taxon>Hypocreales</taxon>
        <taxon>Bionectriaceae</taxon>
        <taxon>Clonostachys</taxon>
    </lineage>
</organism>
<comment type="caution">
    <text evidence="1">The sequence shown here is derived from an EMBL/GenBank/DDBJ whole genome shotgun (WGS) entry which is preliminary data.</text>
</comment>
<dbReference type="Proteomes" id="UP000836387">
    <property type="component" value="Unassembled WGS sequence"/>
</dbReference>
<keyword evidence="2" id="KW-1185">Reference proteome</keyword>
<dbReference type="EMBL" id="CADEHS020000495">
    <property type="protein sequence ID" value="CAG9952548.1"/>
    <property type="molecule type" value="Genomic_DNA"/>
</dbReference>
<reference evidence="1" key="2">
    <citation type="submission" date="2021-10" db="EMBL/GenBank/DDBJ databases">
        <authorList>
            <person name="Piombo E."/>
        </authorList>
    </citation>
    <scope>NUCLEOTIDE SEQUENCE</scope>
</reference>